<dbReference type="RefSeq" id="WP_283765494.1">
    <property type="nucleotide sequence ID" value="NZ_JAQOSO010000012.1"/>
</dbReference>
<evidence type="ECO:0000313" key="1">
    <source>
        <dbReference type="EMBL" id="MDJ1173120.1"/>
    </source>
</evidence>
<name>A0ABT7B1V5_9CYAN</name>
<organism evidence="1 2">
    <name type="scientific">Roseofilum capinflatum BLCC-M114</name>
    <dbReference type="NCBI Taxonomy" id="3022440"/>
    <lineage>
        <taxon>Bacteria</taxon>
        <taxon>Bacillati</taxon>
        <taxon>Cyanobacteriota</taxon>
        <taxon>Cyanophyceae</taxon>
        <taxon>Desertifilales</taxon>
        <taxon>Desertifilaceae</taxon>
        <taxon>Roseofilum</taxon>
        <taxon>Roseofilum capinflatum</taxon>
    </lineage>
</organism>
<dbReference type="EMBL" id="JAQOSO010000012">
    <property type="protein sequence ID" value="MDJ1173120.1"/>
    <property type="molecule type" value="Genomic_DNA"/>
</dbReference>
<gene>
    <name evidence="1" type="ORF">PMG25_03350</name>
</gene>
<keyword evidence="2" id="KW-1185">Reference proteome</keyword>
<dbReference type="Proteomes" id="UP001235849">
    <property type="component" value="Unassembled WGS sequence"/>
</dbReference>
<accession>A0ABT7B1V5</accession>
<reference evidence="1 2" key="1">
    <citation type="submission" date="2023-01" db="EMBL/GenBank/DDBJ databases">
        <title>Novel diversity within Roseofilum (Cyanobacteria; Desertifilaceae) from marine benthic mats with descriptions of four novel species.</title>
        <authorList>
            <person name="Wang Y."/>
            <person name="Berthold D.E."/>
            <person name="Hu J."/>
            <person name="Lefler F.W."/>
            <person name="Laughinghouse H.D. IV."/>
        </authorList>
    </citation>
    <scope>NUCLEOTIDE SEQUENCE [LARGE SCALE GENOMIC DNA]</scope>
    <source>
        <strain evidence="1 2">BLCC-M114</strain>
    </source>
</reference>
<sequence length="56" mass="5924">MKPIIITAAISATVSIFVTFHPGCNEDQIKLASAANTLATTSLSLLHGDRRGARSR</sequence>
<comment type="caution">
    <text evidence="1">The sequence shown here is derived from an EMBL/GenBank/DDBJ whole genome shotgun (WGS) entry which is preliminary data.</text>
</comment>
<proteinExistence type="predicted"/>
<evidence type="ECO:0000313" key="2">
    <source>
        <dbReference type="Proteomes" id="UP001235849"/>
    </source>
</evidence>
<protein>
    <submittedName>
        <fullName evidence="1">Uncharacterized protein</fullName>
    </submittedName>
</protein>